<sequence length="62" mass="6599">MPDLGPAFALLAAIIFLIAASGLLLVSLRAAQFRAEEEQFPFPTDMELSRDDCPAHPAASAL</sequence>
<keyword evidence="2" id="KW-1185">Reference proteome</keyword>
<reference evidence="1" key="1">
    <citation type="journal article" date="2021" name="Front. Microbiol.">
        <title>Comprehensive Comparative Genomics and Phenotyping of Methylobacterium Species.</title>
        <authorList>
            <person name="Alessa O."/>
            <person name="Ogura Y."/>
            <person name="Fujitani Y."/>
            <person name="Takami H."/>
            <person name="Hayashi T."/>
            <person name="Sahin N."/>
            <person name="Tani A."/>
        </authorList>
    </citation>
    <scope>NUCLEOTIDE SEQUENCE</scope>
    <source>
        <strain evidence="1">DSM 14458</strain>
    </source>
</reference>
<evidence type="ECO:0000313" key="1">
    <source>
        <dbReference type="EMBL" id="GJE77213.1"/>
    </source>
</evidence>
<evidence type="ECO:0000313" key="2">
    <source>
        <dbReference type="Proteomes" id="UP001055093"/>
    </source>
</evidence>
<dbReference type="RefSeq" id="WP_378779402.1">
    <property type="nucleotide sequence ID" value="NZ_JBHTNE010000001.1"/>
</dbReference>
<comment type="caution">
    <text evidence="1">The sequence shown here is derived from an EMBL/GenBank/DDBJ whole genome shotgun (WGS) entry which is preliminary data.</text>
</comment>
<dbReference type="EMBL" id="BPRE01000013">
    <property type="protein sequence ID" value="GJE77213.1"/>
    <property type="molecule type" value="Genomic_DNA"/>
</dbReference>
<protein>
    <submittedName>
        <fullName evidence="1">Uncharacterized protein</fullName>
    </submittedName>
</protein>
<gene>
    <name evidence="1" type="ORF">BGCPKDLD_3816</name>
</gene>
<name>A0ABQ4V0J0_9HYPH</name>
<accession>A0ABQ4V0J0</accession>
<organism evidence="1 2">
    <name type="scientific">Methylorubrum suomiense</name>
    <dbReference type="NCBI Taxonomy" id="144191"/>
    <lineage>
        <taxon>Bacteria</taxon>
        <taxon>Pseudomonadati</taxon>
        <taxon>Pseudomonadota</taxon>
        <taxon>Alphaproteobacteria</taxon>
        <taxon>Hyphomicrobiales</taxon>
        <taxon>Methylobacteriaceae</taxon>
        <taxon>Methylorubrum</taxon>
    </lineage>
</organism>
<dbReference type="Proteomes" id="UP001055093">
    <property type="component" value="Unassembled WGS sequence"/>
</dbReference>
<proteinExistence type="predicted"/>
<reference evidence="1" key="2">
    <citation type="submission" date="2021-08" db="EMBL/GenBank/DDBJ databases">
        <authorList>
            <person name="Tani A."/>
            <person name="Ola A."/>
            <person name="Ogura Y."/>
            <person name="Katsura K."/>
            <person name="Hayashi T."/>
        </authorList>
    </citation>
    <scope>NUCLEOTIDE SEQUENCE</scope>
    <source>
        <strain evidence="1">DSM 14458</strain>
    </source>
</reference>